<dbReference type="GO" id="GO:0003700">
    <property type="term" value="F:DNA-binding transcription factor activity"/>
    <property type="evidence" value="ECO:0007669"/>
    <property type="project" value="InterPro"/>
</dbReference>
<dbReference type="eggNOG" id="COG2207">
    <property type="taxonomic scope" value="Bacteria"/>
</dbReference>
<dbReference type="HOGENOM" id="CLU_000445_88_2_10"/>
<gene>
    <name evidence="5" type="ORF">NIASO_12560</name>
</gene>
<dbReference type="PANTHER" id="PTHR43280:SF32">
    <property type="entry name" value="TRANSCRIPTIONAL REGULATORY PROTEIN"/>
    <property type="match status" value="1"/>
</dbReference>
<evidence type="ECO:0000259" key="4">
    <source>
        <dbReference type="PROSITE" id="PS01124"/>
    </source>
</evidence>
<evidence type="ECO:0000256" key="2">
    <source>
        <dbReference type="ARBA" id="ARBA00023125"/>
    </source>
</evidence>
<dbReference type="PROSITE" id="PS01124">
    <property type="entry name" value="HTH_ARAC_FAMILY_2"/>
    <property type="match status" value="1"/>
</dbReference>
<proteinExistence type="predicted"/>
<keyword evidence="3" id="KW-0804">Transcription</keyword>
<dbReference type="InterPro" id="IPR018060">
    <property type="entry name" value="HTH_AraC"/>
</dbReference>
<protein>
    <submittedName>
        <fullName evidence="5">Transcriptional regulator</fullName>
    </submittedName>
</protein>
<dbReference type="Proteomes" id="UP000003586">
    <property type="component" value="Chromosome"/>
</dbReference>
<evidence type="ECO:0000256" key="3">
    <source>
        <dbReference type="ARBA" id="ARBA00023163"/>
    </source>
</evidence>
<reference evidence="5 6" key="1">
    <citation type="submission" date="2013-12" db="EMBL/GenBank/DDBJ databases">
        <authorList>
            <consortium name="DOE Joint Genome Institute"/>
            <person name="Eisen J."/>
            <person name="Huntemann M."/>
            <person name="Han J."/>
            <person name="Chen A."/>
            <person name="Kyrpides N."/>
            <person name="Mavromatis K."/>
            <person name="Markowitz V."/>
            <person name="Palaniappan K."/>
            <person name="Ivanova N."/>
            <person name="Schaumberg A."/>
            <person name="Pati A."/>
            <person name="Liolios K."/>
            <person name="Nordberg H.P."/>
            <person name="Cantor M.N."/>
            <person name="Hua S.X."/>
            <person name="Woyke T."/>
        </authorList>
    </citation>
    <scope>NUCLEOTIDE SEQUENCE [LARGE SCALE GENOMIC DNA]</scope>
    <source>
        <strain evidence="6">DSM 19437</strain>
    </source>
</reference>
<organism evidence="5 6">
    <name type="scientific">Niabella soli DSM 19437</name>
    <dbReference type="NCBI Taxonomy" id="929713"/>
    <lineage>
        <taxon>Bacteria</taxon>
        <taxon>Pseudomonadati</taxon>
        <taxon>Bacteroidota</taxon>
        <taxon>Chitinophagia</taxon>
        <taxon>Chitinophagales</taxon>
        <taxon>Chitinophagaceae</taxon>
        <taxon>Niabella</taxon>
    </lineage>
</organism>
<dbReference type="OrthoDB" id="629929at2"/>
<dbReference type="InterPro" id="IPR009057">
    <property type="entry name" value="Homeodomain-like_sf"/>
</dbReference>
<dbReference type="EMBL" id="CP007035">
    <property type="protein sequence ID" value="AHF15762.1"/>
    <property type="molecule type" value="Genomic_DNA"/>
</dbReference>
<dbReference type="RefSeq" id="WP_008586000.1">
    <property type="nucleotide sequence ID" value="NZ_CP007035.1"/>
</dbReference>
<dbReference type="SMART" id="SM00342">
    <property type="entry name" value="HTH_ARAC"/>
    <property type="match status" value="1"/>
</dbReference>
<evidence type="ECO:0000256" key="1">
    <source>
        <dbReference type="ARBA" id="ARBA00023015"/>
    </source>
</evidence>
<dbReference type="KEGG" id="nso:NIASO_12560"/>
<feature type="domain" description="HTH araC/xylS-type" evidence="4">
    <location>
        <begin position="220"/>
        <end position="301"/>
    </location>
</feature>
<dbReference type="STRING" id="929713.NIASO_12560"/>
<sequence>MNKTETVSDFYKRINRNTPPLSLHNVGLGLGHFNIFTRDHCSLVTNYTRRDFYKVSYIIGTGKLHYANEWIYIDRPALMFSNPMIPYSWEAESVVQKGWFCLFTEDFILPDKRTSSLQDTPLFKTGARPVYFLNDEQQQEISAIFRKMEQEMQSDYVHKFSMLRNYLHLIIHEAMKWCAADKFEQQSNAGARITNLFLELLERQFPIDEPDRTVQLRAPQDYAHQLSVHVNHLNRSVKEATGKTTSTLISDRILKEAQALLVHSDWNVSEIAYSLGFEYPAHFTNFYKKKTGQSPAALRKSIV</sequence>
<name>W0EYD4_9BACT</name>
<dbReference type="AlphaFoldDB" id="W0EYD4"/>
<dbReference type="SUPFAM" id="SSF46689">
    <property type="entry name" value="Homeodomain-like"/>
    <property type="match status" value="1"/>
</dbReference>
<keyword evidence="1" id="KW-0805">Transcription regulation</keyword>
<dbReference type="PANTHER" id="PTHR43280">
    <property type="entry name" value="ARAC-FAMILY TRANSCRIPTIONAL REGULATOR"/>
    <property type="match status" value="1"/>
</dbReference>
<evidence type="ECO:0000313" key="6">
    <source>
        <dbReference type="Proteomes" id="UP000003586"/>
    </source>
</evidence>
<keyword evidence="6" id="KW-1185">Reference proteome</keyword>
<dbReference type="Gene3D" id="1.10.10.60">
    <property type="entry name" value="Homeodomain-like"/>
    <property type="match status" value="1"/>
</dbReference>
<keyword evidence="2" id="KW-0238">DNA-binding</keyword>
<dbReference type="Pfam" id="PF12833">
    <property type="entry name" value="HTH_18"/>
    <property type="match status" value="1"/>
</dbReference>
<evidence type="ECO:0000313" key="5">
    <source>
        <dbReference type="EMBL" id="AHF15762.1"/>
    </source>
</evidence>
<dbReference type="GO" id="GO:0043565">
    <property type="term" value="F:sequence-specific DNA binding"/>
    <property type="evidence" value="ECO:0007669"/>
    <property type="project" value="InterPro"/>
</dbReference>
<accession>W0EYD4</accession>